<evidence type="ECO:0000313" key="3">
    <source>
        <dbReference type="Proteomes" id="UP000601435"/>
    </source>
</evidence>
<feature type="compositionally biased region" description="Low complexity" evidence="1">
    <location>
        <begin position="34"/>
        <end position="61"/>
    </location>
</feature>
<gene>
    <name evidence="2" type="ORF">SNEC2469_LOCUS2330</name>
</gene>
<name>A0A812JYT3_9DINO</name>
<reference evidence="2" key="1">
    <citation type="submission" date="2021-02" db="EMBL/GenBank/DDBJ databases">
        <authorList>
            <person name="Dougan E. K."/>
            <person name="Rhodes N."/>
            <person name="Thang M."/>
            <person name="Chan C."/>
        </authorList>
    </citation>
    <scope>NUCLEOTIDE SEQUENCE</scope>
</reference>
<protein>
    <submittedName>
        <fullName evidence="2">Uncharacterized protein</fullName>
    </submittedName>
</protein>
<proteinExistence type="predicted"/>
<evidence type="ECO:0000256" key="1">
    <source>
        <dbReference type="SAM" id="MobiDB-lite"/>
    </source>
</evidence>
<dbReference type="EMBL" id="CAJNJA010006666">
    <property type="protein sequence ID" value="CAE7213729.1"/>
    <property type="molecule type" value="Genomic_DNA"/>
</dbReference>
<feature type="region of interest" description="Disordered" evidence="1">
    <location>
        <begin position="1"/>
        <end position="95"/>
    </location>
</feature>
<evidence type="ECO:0000313" key="2">
    <source>
        <dbReference type="EMBL" id="CAE7213729.1"/>
    </source>
</evidence>
<organism evidence="2 3">
    <name type="scientific">Symbiodinium necroappetens</name>
    <dbReference type="NCBI Taxonomy" id="1628268"/>
    <lineage>
        <taxon>Eukaryota</taxon>
        <taxon>Sar</taxon>
        <taxon>Alveolata</taxon>
        <taxon>Dinophyceae</taxon>
        <taxon>Suessiales</taxon>
        <taxon>Symbiodiniaceae</taxon>
        <taxon>Symbiodinium</taxon>
    </lineage>
</organism>
<feature type="compositionally biased region" description="Basic and acidic residues" evidence="1">
    <location>
        <begin position="1"/>
        <end position="33"/>
    </location>
</feature>
<sequence length="95" mass="9967">AARSLKELLEGSRASPERSPEPQEQPQKVEPKTEPTAAASASQQPSGSSSTPSAPAASQPAKQCEPPPWLPECLDASDVRKTSKGFILRGPALYA</sequence>
<keyword evidence="3" id="KW-1185">Reference proteome</keyword>
<dbReference type="AlphaFoldDB" id="A0A812JYT3"/>
<accession>A0A812JYT3</accession>
<feature type="non-terminal residue" evidence="2">
    <location>
        <position position="1"/>
    </location>
</feature>
<comment type="caution">
    <text evidence="2">The sequence shown here is derived from an EMBL/GenBank/DDBJ whole genome shotgun (WGS) entry which is preliminary data.</text>
</comment>
<dbReference type="Proteomes" id="UP000601435">
    <property type="component" value="Unassembled WGS sequence"/>
</dbReference>